<protein>
    <recommendedName>
        <fullName evidence="4">Phage holin family protein</fullName>
    </recommendedName>
</protein>
<reference evidence="2 3" key="1">
    <citation type="journal article" date="2014" name="Appl. Environ. Microbiol.">
        <title>Elucidation of insertion elements encoded on plasmids and in vitro construction of shuttle vectors from the toxic cyanobacterium Planktothrix.</title>
        <authorList>
            <person name="Christiansen G."/>
            <person name="Goesmann A."/>
            <person name="Kurmayer R."/>
        </authorList>
    </citation>
    <scope>NUCLEOTIDE SEQUENCE [LARGE SCALE GENOMIC DNA]</scope>
    <source>
        <strain evidence="2 3">NIVA-CYA 126/8</strain>
    </source>
</reference>
<evidence type="ECO:0008006" key="4">
    <source>
        <dbReference type="Google" id="ProtNLM"/>
    </source>
</evidence>
<organism evidence="2 3">
    <name type="scientific">Planktothrix agardhii (strain NIVA-CYA 126/8)</name>
    <dbReference type="NCBI Taxonomy" id="388467"/>
    <lineage>
        <taxon>Bacteria</taxon>
        <taxon>Bacillati</taxon>
        <taxon>Cyanobacteriota</taxon>
        <taxon>Cyanophyceae</taxon>
        <taxon>Oscillatoriophycideae</taxon>
        <taxon>Oscillatoriales</taxon>
        <taxon>Microcoleaceae</taxon>
        <taxon>Planktothrix</taxon>
    </lineage>
</organism>
<dbReference type="InterPro" id="IPR007165">
    <property type="entry name" value="Phage_holin_4_2"/>
</dbReference>
<dbReference type="PANTHER" id="PTHR37309:SF1">
    <property type="entry name" value="SLR0284 PROTEIN"/>
    <property type="match status" value="1"/>
</dbReference>
<dbReference type="STRING" id="388467.A19Y_2127"/>
<keyword evidence="1" id="KW-0472">Membrane</keyword>
<sequence length="122" mass="13134">MLVSLLIAWLVTAVSLYLIALLSQFTGVEIEDFKKALISAAVFGIVNALIRPILALIIAPATLIFAGSFVSFILNVAMFALAAKLVEGFRLRWGVWSAIIGALALSFINSILFQILAQVGIR</sequence>
<gene>
    <name evidence="2" type="ORF">A19Y_2127</name>
</gene>
<evidence type="ECO:0000256" key="1">
    <source>
        <dbReference type="SAM" id="Phobius"/>
    </source>
</evidence>
<keyword evidence="3" id="KW-1185">Reference proteome</keyword>
<dbReference type="Pfam" id="PF04020">
    <property type="entry name" value="Phage_holin_4_2"/>
    <property type="match status" value="1"/>
</dbReference>
<proteinExistence type="predicted"/>
<dbReference type="RefSeq" id="WP_042154071.1">
    <property type="nucleotide sequence ID" value="NZ_CM002803.1"/>
</dbReference>
<accession>A0A073CG25</accession>
<dbReference type="PANTHER" id="PTHR37309">
    <property type="entry name" value="SLR0284 PROTEIN"/>
    <property type="match status" value="1"/>
</dbReference>
<evidence type="ECO:0000313" key="3">
    <source>
        <dbReference type="Proteomes" id="UP000027395"/>
    </source>
</evidence>
<dbReference type="eggNOG" id="COG1950">
    <property type="taxonomic scope" value="Bacteria"/>
</dbReference>
<dbReference type="EMBL" id="CM002803">
    <property type="protein sequence ID" value="KEI67091.1"/>
    <property type="molecule type" value="Genomic_DNA"/>
</dbReference>
<name>A0A073CG25_PLAA1</name>
<dbReference type="PATRIC" id="fig|388467.6.peg.2074"/>
<dbReference type="Proteomes" id="UP000027395">
    <property type="component" value="Chromosome"/>
</dbReference>
<evidence type="ECO:0000313" key="2">
    <source>
        <dbReference type="EMBL" id="KEI67091.1"/>
    </source>
</evidence>
<feature type="transmembrane region" description="Helical" evidence="1">
    <location>
        <begin position="64"/>
        <end position="83"/>
    </location>
</feature>
<keyword evidence="1" id="KW-0812">Transmembrane</keyword>
<feature type="transmembrane region" description="Helical" evidence="1">
    <location>
        <begin position="95"/>
        <end position="117"/>
    </location>
</feature>
<feature type="transmembrane region" description="Helical" evidence="1">
    <location>
        <begin position="6"/>
        <end position="25"/>
    </location>
</feature>
<dbReference type="AlphaFoldDB" id="A0A073CG25"/>
<dbReference type="GeneID" id="77289341"/>
<feature type="transmembrane region" description="Helical" evidence="1">
    <location>
        <begin position="37"/>
        <end position="58"/>
    </location>
</feature>
<keyword evidence="1" id="KW-1133">Transmembrane helix</keyword>
<dbReference type="HOGENOM" id="CLU_120441_2_1_3"/>